<sequence length="76" mass="8215">MTAITADELAARGFRASATRFDRALLRAASALDAYVVARVEKRDDAEERRARTAQAAAIGARREAEARAAMGLLPR</sequence>
<reference evidence="1 2" key="1">
    <citation type="submission" date="2015-02" db="EMBL/GenBank/DDBJ databases">
        <title>Draft genome sequences of ten Microbacterium spp. with emphasis on heavy metal contaminated environments.</title>
        <authorList>
            <person name="Corretto E."/>
        </authorList>
    </citation>
    <scope>NUCLEOTIDE SEQUENCE [LARGE SCALE GENOMIC DNA]</scope>
    <source>
        <strain evidence="1 2">DSM 8608</strain>
    </source>
</reference>
<comment type="caution">
    <text evidence="1">The sequence shown here is derived from an EMBL/GenBank/DDBJ whole genome shotgun (WGS) entry which is preliminary data.</text>
</comment>
<dbReference type="PATRIC" id="fig|69370.6.peg.4122"/>
<dbReference type="AlphaFoldDB" id="A0A0M2H0X6"/>
<dbReference type="RefSeq" id="WP_045302761.1">
    <property type="nucleotide sequence ID" value="NZ_JYJA01000041.1"/>
</dbReference>
<dbReference type="EMBL" id="JYJA01000041">
    <property type="protein sequence ID" value="KJL39852.1"/>
    <property type="molecule type" value="Genomic_DNA"/>
</dbReference>
<name>A0A0M2H0X6_MICTR</name>
<proteinExistence type="predicted"/>
<keyword evidence="2" id="KW-1185">Reference proteome</keyword>
<protein>
    <submittedName>
        <fullName evidence="1">Uncharacterized protein</fullName>
    </submittedName>
</protein>
<accession>A0A0M2H0X6</accession>
<evidence type="ECO:0000313" key="1">
    <source>
        <dbReference type="EMBL" id="KJL39852.1"/>
    </source>
</evidence>
<gene>
    <name evidence="1" type="ORF">RS82_04061</name>
</gene>
<dbReference type="Proteomes" id="UP000034098">
    <property type="component" value="Unassembled WGS sequence"/>
</dbReference>
<evidence type="ECO:0000313" key="2">
    <source>
        <dbReference type="Proteomes" id="UP000034098"/>
    </source>
</evidence>
<organism evidence="1 2">
    <name type="scientific">Microbacterium trichothecenolyticum</name>
    <name type="common">Aureobacterium trichothecenolyticum</name>
    <dbReference type="NCBI Taxonomy" id="69370"/>
    <lineage>
        <taxon>Bacteria</taxon>
        <taxon>Bacillati</taxon>
        <taxon>Actinomycetota</taxon>
        <taxon>Actinomycetes</taxon>
        <taxon>Micrococcales</taxon>
        <taxon>Microbacteriaceae</taxon>
        <taxon>Microbacterium</taxon>
    </lineage>
</organism>